<comment type="caution">
    <text evidence="1">The sequence shown here is derived from an EMBL/GenBank/DDBJ whole genome shotgun (WGS) entry which is preliminary data.</text>
</comment>
<sequence>MGDTTIRCQSQGYRQATSCVGARCVPQPPIARLARQEVAPRPATPDPAAPFVGATSSAAARMRGDSTPSPPPVLPCPVRGGSLLARDRVLWWWQHLLTGKYVREAVA</sequence>
<gene>
    <name evidence="1" type="ORF">DCHRY22_LOCUS14867</name>
</gene>
<accession>A0A8J2RA57</accession>
<reference evidence="1" key="1">
    <citation type="submission" date="2021-09" db="EMBL/GenBank/DDBJ databases">
        <authorList>
            <person name="Martin H S."/>
        </authorList>
    </citation>
    <scope>NUCLEOTIDE SEQUENCE</scope>
</reference>
<dbReference type="AlphaFoldDB" id="A0A8J2RA57"/>
<protein>
    <submittedName>
        <fullName evidence="1">(African queen) hypothetical protein</fullName>
    </submittedName>
</protein>
<organism evidence="1 2">
    <name type="scientific">Danaus chrysippus</name>
    <name type="common">African queen</name>
    <dbReference type="NCBI Taxonomy" id="151541"/>
    <lineage>
        <taxon>Eukaryota</taxon>
        <taxon>Metazoa</taxon>
        <taxon>Ecdysozoa</taxon>
        <taxon>Arthropoda</taxon>
        <taxon>Hexapoda</taxon>
        <taxon>Insecta</taxon>
        <taxon>Pterygota</taxon>
        <taxon>Neoptera</taxon>
        <taxon>Endopterygota</taxon>
        <taxon>Lepidoptera</taxon>
        <taxon>Glossata</taxon>
        <taxon>Ditrysia</taxon>
        <taxon>Papilionoidea</taxon>
        <taxon>Nymphalidae</taxon>
        <taxon>Danainae</taxon>
        <taxon>Danaini</taxon>
        <taxon>Danaina</taxon>
        <taxon>Danaus</taxon>
        <taxon>Anosia</taxon>
    </lineage>
</organism>
<keyword evidence="2" id="KW-1185">Reference proteome</keyword>
<evidence type="ECO:0000313" key="1">
    <source>
        <dbReference type="EMBL" id="CAG9583490.1"/>
    </source>
</evidence>
<evidence type="ECO:0000313" key="2">
    <source>
        <dbReference type="Proteomes" id="UP000789524"/>
    </source>
</evidence>
<proteinExistence type="predicted"/>
<dbReference type="Proteomes" id="UP000789524">
    <property type="component" value="Unassembled WGS sequence"/>
</dbReference>
<dbReference type="EMBL" id="CAKASE010000081">
    <property type="protein sequence ID" value="CAG9583490.1"/>
    <property type="molecule type" value="Genomic_DNA"/>
</dbReference>
<name>A0A8J2RA57_9NEOP</name>